<dbReference type="GO" id="GO:0016788">
    <property type="term" value="F:hydrolase activity, acting on ester bonds"/>
    <property type="evidence" value="ECO:0007669"/>
    <property type="project" value="UniProtKB-ARBA"/>
</dbReference>
<dbReference type="Gene3D" id="3.40.50.1110">
    <property type="entry name" value="SGNH hydrolase"/>
    <property type="match status" value="1"/>
</dbReference>
<dbReference type="PANTHER" id="PTHR30383">
    <property type="entry name" value="THIOESTERASE 1/PROTEASE 1/LYSOPHOSPHOLIPASE L1"/>
    <property type="match status" value="1"/>
</dbReference>
<dbReference type="AlphaFoldDB" id="A0A840UR39"/>
<dbReference type="InterPro" id="IPR036514">
    <property type="entry name" value="SGNH_hydro_sf"/>
</dbReference>
<dbReference type="RefSeq" id="WP_183348571.1">
    <property type="nucleotide sequence ID" value="NZ_JACHEO010000002.1"/>
</dbReference>
<gene>
    <name evidence="2" type="ORF">HNQ81_000823</name>
</gene>
<accession>A0A840UR39</accession>
<evidence type="ECO:0000259" key="1">
    <source>
        <dbReference type="Pfam" id="PF13472"/>
    </source>
</evidence>
<protein>
    <submittedName>
        <fullName evidence="2">Lysophospholipase L1-like esterase</fullName>
    </submittedName>
</protein>
<evidence type="ECO:0000313" key="2">
    <source>
        <dbReference type="EMBL" id="MBB5347113.1"/>
    </source>
</evidence>
<dbReference type="InterPro" id="IPR013830">
    <property type="entry name" value="SGNH_hydro"/>
</dbReference>
<dbReference type="EMBL" id="JACHEO010000002">
    <property type="protein sequence ID" value="MBB5347113.1"/>
    <property type="molecule type" value="Genomic_DNA"/>
</dbReference>
<sequence length="184" mass="20267">MFTRTSQAATGSFLLLGDSLVADNNWQRRIPFCKVLNYGVPGATAFDLLASLPDLSEHVGSPAAILIMIGTNDALEGQLDFVDCLRRIVVQLSGDFPAAEIIVTSLLPMRRFFPSIAEIATINADIKAMTMQTGSCYLDVCSKFIQSDADLFQEDGVHLTPQAYEIWARTLLEHIAFLIEHDDE</sequence>
<dbReference type="InterPro" id="IPR051532">
    <property type="entry name" value="Ester_Hydrolysis_Enzymes"/>
</dbReference>
<organism evidence="2 3">
    <name type="scientific">Desulfoprunum benzoelyticum</name>
    <dbReference type="NCBI Taxonomy" id="1506996"/>
    <lineage>
        <taxon>Bacteria</taxon>
        <taxon>Pseudomonadati</taxon>
        <taxon>Thermodesulfobacteriota</taxon>
        <taxon>Desulfobulbia</taxon>
        <taxon>Desulfobulbales</taxon>
        <taxon>Desulfobulbaceae</taxon>
        <taxon>Desulfoprunum</taxon>
    </lineage>
</organism>
<dbReference type="Pfam" id="PF13472">
    <property type="entry name" value="Lipase_GDSL_2"/>
    <property type="match status" value="1"/>
</dbReference>
<evidence type="ECO:0000313" key="3">
    <source>
        <dbReference type="Proteomes" id="UP000539642"/>
    </source>
</evidence>
<keyword evidence="3" id="KW-1185">Reference proteome</keyword>
<proteinExistence type="predicted"/>
<feature type="domain" description="SGNH hydrolase-type esterase" evidence="1">
    <location>
        <begin position="17"/>
        <end position="166"/>
    </location>
</feature>
<name>A0A840UR39_9BACT</name>
<reference evidence="2 3" key="1">
    <citation type="submission" date="2020-08" db="EMBL/GenBank/DDBJ databases">
        <title>Genomic Encyclopedia of Type Strains, Phase IV (KMG-IV): sequencing the most valuable type-strain genomes for metagenomic binning, comparative biology and taxonomic classification.</title>
        <authorList>
            <person name="Goeker M."/>
        </authorList>
    </citation>
    <scope>NUCLEOTIDE SEQUENCE [LARGE SCALE GENOMIC DNA]</scope>
    <source>
        <strain evidence="2 3">DSM 28570</strain>
    </source>
</reference>
<dbReference type="SUPFAM" id="SSF52266">
    <property type="entry name" value="SGNH hydrolase"/>
    <property type="match status" value="1"/>
</dbReference>
<dbReference type="Proteomes" id="UP000539642">
    <property type="component" value="Unassembled WGS sequence"/>
</dbReference>
<comment type="caution">
    <text evidence="2">The sequence shown here is derived from an EMBL/GenBank/DDBJ whole genome shotgun (WGS) entry which is preliminary data.</text>
</comment>